<keyword evidence="2" id="KW-1185">Reference proteome</keyword>
<dbReference type="GeneID" id="108076990"/>
<organism evidence="2 3">
    <name type="scientific">Drosophila kikkawai</name>
    <name type="common">Fruit fly</name>
    <dbReference type="NCBI Taxonomy" id="30033"/>
    <lineage>
        <taxon>Eukaryota</taxon>
        <taxon>Metazoa</taxon>
        <taxon>Ecdysozoa</taxon>
        <taxon>Arthropoda</taxon>
        <taxon>Hexapoda</taxon>
        <taxon>Insecta</taxon>
        <taxon>Pterygota</taxon>
        <taxon>Neoptera</taxon>
        <taxon>Endopterygota</taxon>
        <taxon>Diptera</taxon>
        <taxon>Brachycera</taxon>
        <taxon>Muscomorpha</taxon>
        <taxon>Ephydroidea</taxon>
        <taxon>Drosophilidae</taxon>
        <taxon>Drosophila</taxon>
        <taxon>Sophophora</taxon>
    </lineage>
</organism>
<evidence type="ECO:0000313" key="2">
    <source>
        <dbReference type="Proteomes" id="UP001652661"/>
    </source>
</evidence>
<keyword evidence="1" id="KW-0472">Membrane</keyword>
<dbReference type="AlphaFoldDB" id="A0A6P4IPY9"/>
<name>A0A6P4IPY9_DROKI</name>
<sequence>MFQNLWLKFGIPGKIPMARAPSVREKLNLIVGGDICDVYRDGYNCGSFSFWCGVIGLAAFFCFLIYFHWNRNRISQMG</sequence>
<accession>A0A6P4IPY9</accession>
<dbReference type="Proteomes" id="UP001652661">
    <property type="component" value="Chromosome 2L"/>
</dbReference>
<keyword evidence="1" id="KW-0812">Transmembrane</keyword>
<feature type="transmembrane region" description="Helical" evidence="1">
    <location>
        <begin position="48"/>
        <end position="69"/>
    </location>
</feature>
<keyword evidence="1" id="KW-1133">Transmembrane helix</keyword>
<dbReference type="RefSeq" id="XP_017025539.1">
    <property type="nucleotide sequence ID" value="XM_017170050.3"/>
</dbReference>
<protein>
    <submittedName>
        <fullName evidence="3">Uncharacterized protein</fullName>
    </submittedName>
</protein>
<reference evidence="3" key="2">
    <citation type="submission" date="2025-08" db="UniProtKB">
        <authorList>
            <consortium name="RefSeq"/>
        </authorList>
    </citation>
    <scope>IDENTIFICATION</scope>
    <source>
        <strain evidence="3">14028-0561.14</strain>
        <tissue evidence="3">Whole fly</tissue>
    </source>
</reference>
<proteinExistence type="predicted"/>
<evidence type="ECO:0000256" key="1">
    <source>
        <dbReference type="SAM" id="Phobius"/>
    </source>
</evidence>
<gene>
    <name evidence="3" type="primary">LOC108076990</name>
</gene>
<reference evidence="2" key="1">
    <citation type="submission" date="2025-05" db="UniProtKB">
        <authorList>
            <consortium name="RefSeq"/>
        </authorList>
    </citation>
    <scope>NUCLEOTIDE SEQUENCE [LARGE SCALE GENOMIC DNA]</scope>
    <source>
        <strain evidence="2">14028-0561.14</strain>
    </source>
</reference>
<evidence type="ECO:0000313" key="3">
    <source>
        <dbReference type="RefSeq" id="XP_017025539.1"/>
    </source>
</evidence>
<dbReference type="OrthoDB" id="7808579at2759"/>